<dbReference type="PANTHER" id="PTHR30582:SF24">
    <property type="entry name" value="L,D-TRANSPEPTIDASE ERFK_SRFK-RELATED"/>
    <property type="match status" value="1"/>
</dbReference>
<dbReference type="GO" id="GO:0018104">
    <property type="term" value="P:peptidoglycan-protein cross-linking"/>
    <property type="evidence" value="ECO:0007669"/>
    <property type="project" value="TreeGrafter"/>
</dbReference>
<dbReference type="SUPFAM" id="SSF141523">
    <property type="entry name" value="L,D-transpeptidase catalytic domain-like"/>
    <property type="match status" value="1"/>
</dbReference>
<keyword evidence="5" id="KW-0378">Hydrolase</keyword>
<dbReference type="HOGENOM" id="CLU_092369_0_0_9"/>
<keyword evidence="4" id="KW-0808">Transferase</keyword>
<dbReference type="Gene3D" id="2.40.440.10">
    <property type="entry name" value="L,D-transpeptidase catalytic domain-like"/>
    <property type="match status" value="1"/>
</dbReference>
<sequence length="241" mass="27067">MSKRLKTILLLFILVLVVIIIGNYIHLFLTKRDINYPNKDTYSKIDKNNLSILIEVDKKQLSIIDLSSNKIIKNYVVATGKPGTPTPLGTFKIIEKARWGGGFGSRWMGLDVPWGKYGIHGTNKPGSIGFNASAGCIRMRNKDVEELYSIVDYNTIVAIINGDYGPFSHGFRNLRPGDRGADVMEVQKRLKMKGYYTGALDGIYGEGMKYSLIQYLKNNDLPLTDIIGHQIYEKLGIILMD</sequence>
<evidence type="ECO:0000256" key="8">
    <source>
        <dbReference type="ARBA" id="ARBA00023316"/>
    </source>
</evidence>
<evidence type="ECO:0000256" key="1">
    <source>
        <dbReference type="ARBA" id="ARBA00004752"/>
    </source>
</evidence>
<keyword evidence="8 9" id="KW-0961">Cell wall biogenesis/degradation</keyword>
<protein>
    <submittedName>
        <fullName evidence="12">ErfK/YbiS/YcfS/YnhG family protein</fullName>
    </submittedName>
</protein>
<evidence type="ECO:0000313" key="13">
    <source>
        <dbReference type="Proteomes" id="UP000245423"/>
    </source>
</evidence>
<keyword evidence="10" id="KW-0812">Transmembrane</keyword>
<accession>M1YSJ7</accession>
<dbReference type="RefSeq" id="WP_005583245.1">
    <property type="nucleotide sequence ID" value="NZ_LT669839.1"/>
</dbReference>
<gene>
    <name evidence="12" type="ORF">CUESP1_0078</name>
</gene>
<dbReference type="UniPathway" id="UPA00219"/>
<dbReference type="InterPro" id="IPR002477">
    <property type="entry name" value="Peptidoglycan-bd-like"/>
</dbReference>
<dbReference type="OrthoDB" id="9787225at2"/>
<feature type="active site" description="Proton donor/acceptor" evidence="9">
    <location>
        <position position="120"/>
    </location>
</feature>
<evidence type="ECO:0000256" key="5">
    <source>
        <dbReference type="ARBA" id="ARBA00022801"/>
    </source>
</evidence>
<evidence type="ECO:0000256" key="3">
    <source>
        <dbReference type="ARBA" id="ARBA00022676"/>
    </source>
</evidence>
<name>M1YSJ7_9FIRM</name>
<keyword evidence="13" id="KW-1185">Reference proteome</keyword>
<dbReference type="InterPro" id="IPR036366">
    <property type="entry name" value="PGBDSf"/>
</dbReference>
<dbReference type="Pfam" id="PF03734">
    <property type="entry name" value="YkuD"/>
    <property type="match status" value="1"/>
</dbReference>
<feature type="active site" description="Nucleophile" evidence="9">
    <location>
        <position position="136"/>
    </location>
</feature>
<dbReference type="PROSITE" id="PS52029">
    <property type="entry name" value="LD_TPASE"/>
    <property type="match status" value="1"/>
</dbReference>
<reference evidence="12 13" key="1">
    <citation type="submission" date="2016-11" db="EMBL/GenBank/DDBJ databases">
        <authorList>
            <person name="Manzoor S."/>
        </authorList>
    </citation>
    <scope>NUCLEOTIDE SEQUENCE [LARGE SCALE GENOMIC DNA]</scope>
    <source>
        <strain evidence="12">Clostridium ultunense strain Esp</strain>
    </source>
</reference>
<comment type="similarity">
    <text evidence="2">Belongs to the YkuD family.</text>
</comment>
<dbReference type="InterPro" id="IPR005490">
    <property type="entry name" value="LD_TPept_cat_dom"/>
</dbReference>
<dbReference type="GO" id="GO:0071555">
    <property type="term" value="P:cell wall organization"/>
    <property type="evidence" value="ECO:0007669"/>
    <property type="project" value="UniProtKB-UniRule"/>
</dbReference>
<dbReference type="GO" id="GO:0005576">
    <property type="term" value="C:extracellular region"/>
    <property type="evidence" value="ECO:0007669"/>
    <property type="project" value="TreeGrafter"/>
</dbReference>
<feature type="domain" description="L,D-TPase catalytic" evidence="11">
    <location>
        <begin position="50"/>
        <end position="160"/>
    </location>
</feature>
<evidence type="ECO:0000256" key="4">
    <source>
        <dbReference type="ARBA" id="ARBA00022679"/>
    </source>
</evidence>
<evidence type="ECO:0000313" key="12">
    <source>
        <dbReference type="EMBL" id="SHD75477.1"/>
    </source>
</evidence>
<organism evidence="12 13">
    <name type="scientific">[Clostridium] ultunense Esp</name>
    <dbReference type="NCBI Taxonomy" id="1288971"/>
    <lineage>
        <taxon>Bacteria</taxon>
        <taxon>Bacillati</taxon>
        <taxon>Bacillota</taxon>
        <taxon>Tissierellia</taxon>
        <taxon>Tissierellales</taxon>
        <taxon>Tepidimicrobiaceae</taxon>
        <taxon>Schnuerera</taxon>
    </lineage>
</organism>
<dbReference type="Gene3D" id="1.10.101.10">
    <property type="entry name" value="PGBD-like superfamily/PGBD"/>
    <property type="match status" value="1"/>
</dbReference>
<dbReference type="SUPFAM" id="SSF47090">
    <property type="entry name" value="PGBD-like"/>
    <property type="match status" value="1"/>
</dbReference>
<evidence type="ECO:0000259" key="11">
    <source>
        <dbReference type="PROSITE" id="PS52029"/>
    </source>
</evidence>
<keyword evidence="10" id="KW-0472">Membrane</keyword>
<dbReference type="GO" id="GO:0071972">
    <property type="term" value="F:peptidoglycan L,D-transpeptidase activity"/>
    <property type="evidence" value="ECO:0007669"/>
    <property type="project" value="TreeGrafter"/>
</dbReference>
<dbReference type="GO" id="GO:0008360">
    <property type="term" value="P:regulation of cell shape"/>
    <property type="evidence" value="ECO:0007669"/>
    <property type="project" value="UniProtKB-UniRule"/>
</dbReference>
<dbReference type="InterPro" id="IPR050979">
    <property type="entry name" value="LD-transpeptidase"/>
</dbReference>
<keyword evidence="3" id="KW-0328">Glycosyltransferase</keyword>
<proteinExistence type="inferred from homology"/>
<evidence type="ECO:0000256" key="2">
    <source>
        <dbReference type="ARBA" id="ARBA00005992"/>
    </source>
</evidence>
<dbReference type="AlphaFoldDB" id="M1YSJ7"/>
<dbReference type="Pfam" id="PF01471">
    <property type="entry name" value="PG_binding_1"/>
    <property type="match status" value="1"/>
</dbReference>
<evidence type="ECO:0000256" key="9">
    <source>
        <dbReference type="PROSITE-ProRule" id="PRU01373"/>
    </source>
</evidence>
<dbReference type="Proteomes" id="UP000245423">
    <property type="component" value="Chromosome 1"/>
</dbReference>
<dbReference type="GO" id="GO:0016757">
    <property type="term" value="F:glycosyltransferase activity"/>
    <property type="evidence" value="ECO:0007669"/>
    <property type="project" value="UniProtKB-KW"/>
</dbReference>
<dbReference type="PANTHER" id="PTHR30582">
    <property type="entry name" value="L,D-TRANSPEPTIDASE"/>
    <property type="match status" value="1"/>
</dbReference>
<feature type="transmembrane region" description="Helical" evidence="10">
    <location>
        <begin position="7"/>
        <end position="29"/>
    </location>
</feature>
<dbReference type="CDD" id="cd16913">
    <property type="entry name" value="YkuD_like"/>
    <property type="match status" value="1"/>
</dbReference>
<keyword evidence="6 9" id="KW-0133">Cell shape</keyword>
<comment type="pathway">
    <text evidence="1 9">Cell wall biogenesis; peptidoglycan biosynthesis.</text>
</comment>
<dbReference type="InterPro" id="IPR038063">
    <property type="entry name" value="Transpep_catalytic_dom"/>
</dbReference>
<keyword evidence="7 9" id="KW-0573">Peptidoglycan synthesis</keyword>
<evidence type="ECO:0000256" key="10">
    <source>
        <dbReference type="SAM" id="Phobius"/>
    </source>
</evidence>
<dbReference type="InterPro" id="IPR036365">
    <property type="entry name" value="PGBD-like_sf"/>
</dbReference>
<dbReference type="EMBL" id="LT669839">
    <property type="protein sequence ID" value="SHD75477.1"/>
    <property type="molecule type" value="Genomic_DNA"/>
</dbReference>
<evidence type="ECO:0000256" key="6">
    <source>
        <dbReference type="ARBA" id="ARBA00022960"/>
    </source>
</evidence>
<evidence type="ECO:0000256" key="7">
    <source>
        <dbReference type="ARBA" id="ARBA00022984"/>
    </source>
</evidence>
<keyword evidence="10" id="KW-1133">Transmembrane helix</keyword>